<dbReference type="SUPFAM" id="SSF103473">
    <property type="entry name" value="MFS general substrate transporter"/>
    <property type="match status" value="2"/>
</dbReference>
<dbReference type="EMBL" id="MU004243">
    <property type="protein sequence ID" value="KAF2664197.1"/>
    <property type="molecule type" value="Genomic_DNA"/>
</dbReference>
<feature type="transmembrane region" description="Helical" evidence="7">
    <location>
        <begin position="458"/>
        <end position="481"/>
    </location>
</feature>
<evidence type="ECO:0000259" key="9">
    <source>
        <dbReference type="PROSITE" id="PS50850"/>
    </source>
</evidence>
<keyword evidence="3" id="KW-0813">Transport</keyword>
<accession>A0A6A6TYG0</accession>
<keyword evidence="5 7" id="KW-1133">Transmembrane helix</keyword>
<dbReference type="InterPro" id="IPR000014">
    <property type="entry name" value="PAS"/>
</dbReference>
<feature type="transmembrane region" description="Helical" evidence="7">
    <location>
        <begin position="128"/>
        <end position="147"/>
    </location>
</feature>
<evidence type="ECO:0000256" key="3">
    <source>
        <dbReference type="ARBA" id="ARBA00022448"/>
    </source>
</evidence>
<dbReference type="Pfam" id="PF07690">
    <property type="entry name" value="MFS_1"/>
    <property type="match status" value="1"/>
</dbReference>
<keyword evidence="4 7" id="KW-0812">Transmembrane</keyword>
<dbReference type="GO" id="GO:0005886">
    <property type="term" value="C:plasma membrane"/>
    <property type="evidence" value="ECO:0007669"/>
    <property type="project" value="TreeGrafter"/>
</dbReference>
<dbReference type="PROSITE" id="PS50850">
    <property type="entry name" value="MFS"/>
    <property type="match status" value="1"/>
</dbReference>
<name>A0A6A6TYG0_9PEZI</name>
<feature type="transmembrane region" description="Helical" evidence="7">
    <location>
        <begin position="537"/>
        <end position="555"/>
    </location>
</feature>
<evidence type="ECO:0000256" key="1">
    <source>
        <dbReference type="ARBA" id="ARBA00004141"/>
    </source>
</evidence>
<reference evidence="10" key="1">
    <citation type="journal article" date="2020" name="Stud. Mycol.">
        <title>101 Dothideomycetes genomes: a test case for predicting lifestyles and emergence of pathogens.</title>
        <authorList>
            <person name="Haridas S."/>
            <person name="Albert R."/>
            <person name="Binder M."/>
            <person name="Bloem J."/>
            <person name="Labutti K."/>
            <person name="Salamov A."/>
            <person name="Andreopoulos B."/>
            <person name="Baker S."/>
            <person name="Barry K."/>
            <person name="Bills G."/>
            <person name="Bluhm B."/>
            <person name="Cannon C."/>
            <person name="Castanera R."/>
            <person name="Culley D."/>
            <person name="Daum C."/>
            <person name="Ezra D."/>
            <person name="Gonzalez J."/>
            <person name="Henrissat B."/>
            <person name="Kuo A."/>
            <person name="Liang C."/>
            <person name="Lipzen A."/>
            <person name="Lutzoni F."/>
            <person name="Magnuson J."/>
            <person name="Mondo S."/>
            <person name="Nolan M."/>
            <person name="Ohm R."/>
            <person name="Pangilinan J."/>
            <person name="Park H.-J."/>
            <person name="Ramirez L."/>
            <person name="Alfaro M."/>
            <person name="Sun H."/>
            <person name="Tritt A."/>
            <person name="Yoshinaga Y."/>
            <person name="Zwiers L.-H."/>
            <person name="Turgeon B."/>
            <person name="Goodwin S."/>
            <person name="Spatafora J."/>
            <person name="Crous P."/>
            <person name="Grigoriev I."/>
        </authorList>
    </citation>
    <scope>NUCLEOTIDE SEQUENCE</scope>
    <source>
        <strain evidence="10">CBS 115976</strain>
    </source>
</reference>
<comment type="subcellular location">
    <subcellularLocation>
        <location evidence="1">Membrane</location>
        <topology evidence="1">Multi-pass membrane protein</topology>
    </subcellularLocation>
</comment>
<evidence type="ECO:0000313" key="10">
    <source>
        <dbReference type="EMBL" id="KAF2664197.1"/>
    </source>
</evidence>
<keyword evidence="6 7" id="KW-0472">Membrane</keyword>
<dbReference type="Gene3D" id="1.20.1250.20">
    <property type="entry name" value="MFS general substrate transporter like domains"/>
    <property type="match status" value="2"/>
</dbReference>
<feature type="transmembrane region" description="Helical" evidence="7">
    <location>
        <begin position="333"/>
        <end position="354"/>
    </location>
</feature>
<evidence type="ECO:0000256" key="4">
    <source>
        <dbReference type="ARBA" id="ARBA00022692"/>
    </source>
</evidence>
<gene>
    <name evidence="10" type="ORF">BT63DRAFT_429718</name>
</gene>
<feature type="transmembrane region" description="Helical" evidence="7">
    <location>
        <begin position="289"/>
        <end position="312"/>
    </location>
</feature>
<comment type="similarity">
    <text evidence="2">Belongs to the major facilitator superfamily. TCR/Tet family.</text>
</comment>
<evidence type="ECO:0000256" key="5">
    <source>
        <dbReference type="ARBA" id="ARBA00022989"/>
    </source>
</evidence>
<dbReference type="InterPro" id="IPR020846">
    <property type="entry name" value="MFS_dom"/>
</dbReference>
<protein>
    <submittedName>
        <fullName evidence="10">MFS general substrate transporter</fullName>
    </submittedName>
</protein>
<sequence>MTSRSESPQFEKGAEKDYGVPEHDVEAHLPPHNLMPALSTKSTHPLEQTETRQSYSKVQWILVCVALYSAAFLYGLDNTISAAIQAPAIAQFGSVEKLGWIGIGFPLGSIAVILPIGKAFGIFNIKTLFVSSLLMFVGGSALCGAAPTMNALIIGRVWAGAGGAGMYLGILNILSLNTTLAQRPFYFSLCGLIWGIGCILGPIIGGSFADSGATWRWAFYLNLVLFGVGTPVYFFVLKPFNPQPDVPFGEKMKNIDWVGVVLNAALYTTFVMAFTFGGGQFAWSSGSTIALTVVFGLLVITFAVQQTFSIFTTPERRLFPVDFLRKKSLLLQYIAMSAGVTGLFIPVYYIPLFFDFTRGDTNIDSAVRLLPFICVTIFCIMLNGTFMPKFGYYQPWYLASGLFLTIGGSLMYALVKPSTPNANVYGFSILAAIGAGLSQQAAYSVAQGKAPTDRIADAVGFVNSAQIGGIVIALTITSAVFQNIGYAHIAEAVDGLGFSPEEIHGALTGAKSAIFETVSPEVREKVIEGIVKAISDGYILLIVAGAVNLIAAFFMKRERLFMEITGGA</sequence>
<feature type="transmembrane region" description="Helical" evidence="7">
    <location>
        <begin position="217"/>
        <end position="236"/>
    </location>
</feature>
<dbReference type="OrthoDB" id="10021397at2759"/>
<dbReference type="PROSITE" id="PS50112">
    <property type="entry name" value="PAS"/>
    <property type="match status" value="1"/>
</dbReference>
<dbReference type="InterPro" id="IPR011701">
    <property type="entry name" value="MFS"/>
</dbReference>
<evidence type="ECO:0000313" key="11">
    <source>
        <dbReference type="Proteomes" id="UP000799302"/>
    </source>
</evidence>
<feature type="domain" description="Major facilitator superfamily (MFS) profile" evidence="9">
    <location>
        <begin position="63"/>
        <end position="560"/>
    </location>
</feature>
<keyword evidence="11" id="KW-1185">Reference proteome</keyword>
<dbReference type="PANTHER" id="PTHR23501">
    <property type="entry name" value="MAJOR FACILITATOR SUPERFAMILY"/>
    <property type="match status" value="1"/>
</dbReference>
<evidence type="ECO:0000256" key="2">
    <source>
        <dbReference type="ARBA" id="ARBA00007520"/>
    </source>
</evidence>
<dbReference type="AlphaFoldDB" id="A0A6A6TYG0"/>
<feature type="transmembrane region" description="Helical" evidence="7">
    <location>
        <begin position="427"/>
        <end position="446"/>
    </location>
</feature>
<evidence type="ECO:0000256" key="7">
    <source>
        <dbReference type="SAM" id="Phobius"/>
    </source>
</evidence>
<dbReference type="InterPro" id="IPR036259">
    <property type="entry name" value="MFS_trans_sf"/>
</dbReference>
<feature type="transmembrane region" description="Helical" evidence="7">
    <location>
        <begin position="366"/>
        <end position="384"/>
    </location>
</feature>
<feature type="transmembrane region" description="Helical" evidence="7">
    <location>
        <begin position="58"/>
        <end position="76"/>
    </location>
</feature>
<feature type="transmembrane region" description="Helical" evidence="7">
    <location>
        <begin position="186"/>
        <end position="205"/>
    </location>
</feature>
<feature type="transmembrane region" description="Helical" evidence="7">
    <location>
        <begin position="257"/>
        <end position="283"/>
    </location>
</feature>
<dbReference type="Proteomes" id="UP000799302">
    <property type="component" value="Unassembled WGS sequence"/>
</dbReference>
<feature type="transmembrane region" description="Helical" evidence="7">
    <location>
        <begin position="396"/>
        <end position="415"/>
    </location>
</feature>
<dbReference type="GO" id="GO:0022857">
    <property type="term" value="F:transmembrane transporter activity"/>
    <property type="evidence" value="ECO:0007669"/>
    <property type="project" value="InterPro"/>
</dbReference>
<evidence type="ECO:0000256" key="6">
    <source>
        <dbReference type="ARBA" id="ARBA00023136"/>
    </source>
</evidence>
<feature type="transmembrane region" description="Helical" evidence="7">
    <location>
        <begin position="98"/>
        <end position="116"/>
    </location>
</feature>
<feature type="transmembrane region" description="Helical" evidence="7">
    <location>
        <begin position="153"/>
        <end position="174"/>
    </location>
</feature>
<feature type="domain" description="PAS" evidence="8">
    <location>
        <begin position="496"/>
        <end position="537"/>
    </location>
</feature>
<dbReference type="PANTHER" id="PTHR23501:SF12">
    <property type="entry name" value="MAJOR FACILITATOR SUPERFAMILY (MFS) PROFILE DOMAIN-CONTAINING PROTEIN-RELATED"/>
    <property type="match status" value="1"/>
</dbReference>
<proteinExistence type="inferred from homology"/>
<organism evidence="10 11">
    <name type="scientific">Microthyrium microscopicum</name>
    <dbReference type="NCBI Taxonomy" id="703497"/>
    <lineage>
        <taxon>Eukaryota</taxon>
        <taxon>Fungi</taxon>
        <taxon>Dikarya</taxon>
        <taxon>Ascomycota</taxon>
        <taxon>Pezizomycotina</taxon>
        <taxon>Dothideomycetes</taxon>
        <taxon>Dothideomycetes incertae sedis</taxon>
        <taxon>Microthyriales</taxon>
        <taxon>Microthyriaceae</taxon>
        <taxon>Microthyrium</taxon>
    </lineage>
</organism>
<evidence type="ECO:0000259" key="8">
    <source>
        <dbReference type="PROSITE" id="PS50112"/>
    </source>
</evidence>